<dbReference type="AlphaFoldDB" id="A0A2K1P888"/>
<evidence type="ECO:0000313" key="2">
    <source>
        <dbReference type="EMBL" id="PNR99009.1"/>
    </source>
</evidence>
<dbReference type="CDD" id="cd15482">
    <property type="entry name" value="Sialidase_non-viral"/>
    <property type="match status" value="1"/>
</dbReference>
<feature type="domain" description="Sialidase" evidence="1">
    <location>
        <begin position="58"/>
        <end position="339"/>
    </location>
</feature>
<dbReference type="Pfam" id="PF13088">
    <property type="entry name" value="BNR_2"/>
    <property type="match status" value="1"/>
</dbReference>
<reference evidence="2 3" key="1">
    <citation type="submission" date="2013-12" db="EMBL/GenBank/DDBJ databases">
        <title>Comparative genomics of Petrotoga isolates.</title>
        <authorList>
            <person name="Nesbo C.L."/>
            <person name="Charchuk R."/>
            <person name="Chow K."/>
        </authorList>
    </citation>
    <scope>NUCLEOTIDE SEQUENCE [LARGE SCALE GENOMIC DNA]</scope>
    <source>
        <strain evidence="2 3">DSM 10691</strain>
    </source>
</reference>
<dbReference type="PANTHER" id="PTHR43752">
    <property type="entry name" value="BNR/ASP-BOX REPEAT FAMILY PROTEIN"/>
    <property type="match status" value="1"/>
</dbReference>
<dbReference type="Gene3D" id="2.120.10.10">
    <property type="match status" value="1"/>
</dbReference>
<gene>
    <name evidence="2" type="ORF">X928_08550</name>
</gene>
<dbReference type="SUPFAM" id="SSF50939">
    <property type="entry name" value="Sialidases"/>
    <property type="match status" value="1"/>
</dbReference>
<dbReference type="RefSeq" id="WP_103079298.1">
    <property type="nucleotide sequence ID" value="NZ_AZRM01000045.1"/>
</dbReference>
<protein>
    <recommendedName>
        <fullName evidence="1">Sialidase domain-containing protein</fullName>
    </recommendedName>
</protein>
<dbReference type="InterPro" id="IPR011040">
    <property type="entry name" value="Sialidase"/>
</dbReference>
<evidence type="ECO:0000259" key="1">
    <source>
        <dbReference type="Pfam" id="PF13088"/>
    </source>
</evidence>
<dbReference type="InterPro" id="IPR036278">
    <property type="entry name" value="Sialidase_sf"/>
</dbReference>
<dbReference type="EMBL" id="AZRM01000045">
    <property type="protein sequence ID" value="PNR99009.1"/>
    <property type="molecule type" value="Genomic_DNA"/>
</dbReference>
<evidence type="ECO:0000313" key="3">
    <source>
        <dbReference type="Proteomes" id="UP000236199"/>
    </source>
</evidence>
<dbReference type="OrthoDB" id="41724at2"/>
<dbReference type="Proteomes" id="UP000236199">
    <property type="component" value="Unassembled WGS sequence"/>
</dbReference>
<name>A0A2K1P888_9BACT</name>
<proteinExistence type="predicted"/>
<keyword evidence="3" id="KW-1185">Reference proteome</keyword>
<comment type="caution">
    <text evidence="2">The sequence shown here is derived from an EMBL/GenBank/DDBJ whole genome shotgun (WGS) entry which is preliminary data.</text>
</comment>
<accession>A0A2K1P888</accession>
<sequence>MSWYIFVRLKISVIRFWIEKNLYGSEKMDVIRKSFIFDKIPGKLSSHSVSLCKINEKEILAFWFAGTWEGNKDVDLFTSRYNILEGSWESPKLFVQDPVRSLGNTCPVLFDNKIRVYYVAMEGKNWTETSLWYKESYDQGTTWTQEKPFSLVNNNLLFGTKLLKLRDNRYVFPIYNEKMWISTPYISNDIQRNKWKKFGEIQTEKGNIQQDMVEIKNHIFSLLRTRDGYIYKTTYDLERKEWDKPKSTGIPNPNSRVALEKIGNLLVCCCNPLGLEKGEIIEDPRKLSNLEDPFWGKREKLSIFTSYDFGNTWHEEIILENSKNKEYSYPWIQIISESELMVAYTYERRNIAYTIIKI</sequence>
<organism evidence="2 3">
    <name type="scientific">Petrotoga miotherma DSM 10691</name>
    <dbReference type="NCBI Taxonomy" id="1434326"/>
    <lineage>
        <taxon>Bacteria</taxon>
        <taxon>Thermotogati</taxon>
        <taxon>Thermotogota</taxon>
        <taxon>Thermotogae</taxon>
        <taxon>Petrotogales</taxon>
        <taxon>Petrotogaceae</taxon>
        <taxon>Petrotoga</taxon>
    </lineage>
</organism>
<dbReference type="PANTHER" id="PTHR43752:SF2">
    <property type="entry name" value="BNR_ASP-BOX REPEAT FAMILY PROTEIN"/>
    <property type="match status" value="1"/>
</dbReference>